<dbReference type="RefSeq" id="WP_180212643.1">
    <property type="nucleotide sequence ID" value="NZ_BOQX01000010.1"/>
</dbReference>
<dbReference type="EMBL" id="JAROYP010000014">
    <property type="protein sequence ID" value="MDH5163364.1"/>
    <property type="molecule type" value="Genomic_DNA"/>
</dbReference>
<dbReference type="GeneID" id="79870069"/>
<dbReference type="InterPro" id="IPR013324">
    <property type="entry name" value="RNA_pol_sigma_r3/r4-like"/>
</dbReference>
<dbReference type="Proteomes" id="UP001159179">
    <property type="component" value="Unassembled WGS sequence"/>
</dbReference>
<dbReference type="SUPFAM" id="SSF88659">
    <property type="entry name" value="Sigma3 and sigma4 domains of RNA polymerase sigma factors"/>
    <property type="match status" value="1"/>
</dbReference>
<proteinExistence type="predicted"/>
<dbReference type="Gene3D" id="1.10.10.10">
    <property type="entry name" value="Winged helix-like DNA-binding domain superfamily/Winged helix DNA-binding domain"/>
    <property type="match status" value="1"/>
</dbReference>
<dbReference type="Pfam" id="PF08281">
    <property type="entry name" value="Sigma70_r4_2"/>
    <property type="match status" value="1"/>
</dbReference>
<name>A0AAW6T254_9BACI</name>
<dbReference type="GO" id="GO:0006352">
    <property type="term" value="P:DNA-templated transcription initiation"/>
    <property type="evidence" value="ECO:0007669"/>
    <property type="project" value="InterPro"/>
</dbReference>
<dbReference type="InterPro" id="IPR013249">
    <property type="entry name" value="RNA_pol_sigma70_r4_t2"/>
</dbReference>
<gene>
    <name evidence="2" type="ORF">P5X88_20740</name>
</gene>
<dbReference type="InterPro" id="IPR036388">
    <property type="entry name" value="WH-like_DNA-bd_sf"/>
</dbReference>
<comment type="caution">
    <text evidence="2">The sequence shown here is derived from an EMBL/GenBank/DDBJ whole genome shotgun (WGS) entry which is preliminary data.</text>
</comment>
<dbReference type="AlphaFoldDB" id="A0AAW6T254"/>
<organism evidence="2 3">
    <name type="scientific">Heyndrickxia oleronia</name>
    <dbReference type="NCBI Taxonomy" id="38875"/>
    <lineage>
        <taxon>Bacteria</taxon>
        <taxon>Bacillati</taxon>
        <taxon>Bacillota</taxon>
        <taxon>Bacilli</taxon>
        <taxon>Bacillales</taxon>
        <taxon>Bacillaceae</taxon>
        <taxon>Heyndrickxia</taxon>
    </lineage>
</organism>
<sequence length="134" mass="16013">MEDKNWLEMRAEYDAAISKLEKMLIPQQTTTDLSTPFVSIEQTTIYLRNQRIRSYLNNCREANKSLGIKKGEKIADHWLERLSETERKVFSKFYEQKKSVSQISIEMGLKEDKVKEYFRRSMKKVIKEIQKEEI</sequence>
<evidence type="ECO:0000259" key="1">
    <source>
        <dbReference type="Pfam" id="PF08281"/>
    </source>
</evidence>
<protein>
    <submittedName>
        <fullName evidence="2">Sigma-70 family RNA polymerase sigma factor</fullName>
    </submittedName>
</protein>
<reference evidence="2" key="1">
    <citation type="submission" date="2023-03" db="EMBL/GenBank/DDBJ databases">
        <title>Bacterial isolates from washroom surfaces on a university campus.</title>
        <authorList>
            <person name="Holman D.B."/>
            <person name="Gzyl K.E."/>
            <person name="Taheri A.E."/>
        </authorList>
    </citation>
    <scope>NUCLEOTIDE SEQUENCE</scope>
    <source>
        <strain evidence="2">RD03</strain>
    </source>
</reference>
<dbReference type="GO" id="GO:0003677">
    <property type="term" value="F:DNA binding"/>
    <property type="evidence" value="ECO:0007669"/>
    <property type="project" value="InterPro"/>
</dbReference>
<accession>A0AAW6T254</accession>
<feature type="domain" description="RNA polymerase sigma factor 70 region 4 type 2" evidence="1">
    <location>
        <begin position="79"/>
        <end position="124"/>
    </location>
</feature>
<evidence type="ECO:0000313" key="3">
    <source>
        <dbReference type="Proteomes" id="UP001159179"/>
    </source>
</evidence>
<dbReference type="GO" id="GO:0016987">
    <property type="term" value="F:sigma factor activity"/>
    <property type="evidence" value="ECO:0007669"/>
    <property type="project" value="InterPro"/>
</dbReference>
<evidence type="ECO:0000313" key="2">
    <source>
        <dbReference type="EMBL" id="MDH5163364.1"/>
    </source>
</evidence>